<reference evidence="2 3" key="1">
    <citation type="submission" date="2021-04" db="EMBL/GenBank/DDBJ databases">
        <authorList>
            <person name="Bliznina A."/>
        </authorList>
    </citation>
    <scope>NUCLEOTIDE SEQUENCE [LARGE SCALE GENOMIC DNA]</scope>
</reference>
<gene>
    <name evidence="2" type="ORF">OKIOD_LOCUS13386</name>
</gene>
<accession>A0ABN7SYB5</accession>
<feature type="transmembrane region" description="Helical" evidence="1">
    <location>
        <begin position="20"/>
        <end position="38"/>
    </location>
</feature>
<dbReference type="Proteomes" id="UP001158576">
    <property type="component" value="Chromosome 2"/>
</dbReference>
<evidence type="ECO:0000313" key="3">
    <source>
        <dbReference type="Proteomes" id="UP001158576"/>
    </source>
</evidence>
<evidence type="ECO:0000256" key="1">
    <source>
        <dbReference type="SAM" id="Phobius"/>
    </source>
</evidence>
<sequence length="78" mass="8493">MSGVSFEGSSGVQVGYSSLFFILLSELAVILVQVLYLLKPGHEKSGKTEVAGWTKELAIKLRKNPSQKSANKNLLNQN</sequence>
<organism evidence="2 3">
    <name type="scientific">Oikopleura dioica</name>
    <name type="common">Tunicate</name>
    <dbReference type="NCBI Taxonomy" id="34765"/>
    <lineage>
        <taxon>Eukaryota</taxon>
        <taxon>Metazoa</taxon>
        <taxon>Chordata</taxon>
        <taxon>Tunicata</taxon>
        <taxon>Appendicularia</taxon>
        <taxon>Copelata</taxon>
        <taxon>Oikopleuridae</taxon>
        <taxon>Oikopleura</taxon>
    </lineage>
</organism>
<name>A0ABN7SYB5_OIKDI</name>
<keyword evidence="1" id="KW-0812">Transmembrane</keyword>
<evidence type="ECO:0000313" key="2">
    <source>
        <dbReference type="EMBL" id="CAG5110195.1"/>
    </source>
</evidence>
<dbReference type="EMBL" id="OU015567">
    <property type="protein sequence ID" value="CAG5110195.1"/>
    <property type="molecule type" value="Genomic_DNA"/>
</dbReference>
<protein>
    <submittedName>
        <fullName evidence="2">Oidioi.mRNA.OKI2018_I69.chr2.g4621.t1.cds</fullName>
    </submittedName>
</protein>
<keyword evidence="1" id="KW-0472">Membrane</keyword>
<keyword evidence="1" id="KW-1133">Transmembrane helix</keyword>
<proteinExistence type="predicted"/>
<keyword evidence="3" id="KW-1185">Reference proteome</keyword>